<feature type="chain" id="PRO_5017006949" evidence="5">
    <location>
        <begin position="31"/>
        <end position="985"/>
    </location>
</feature>
<comment type="subcellular location">
    <subcellularLocation>
        <location evidence="1 4">Cell outer membrane</location>
    </subcellularLocation>
</comment>
<evidence type="ECO:0000256" key="1">
    <source>
        <dbReference type="ARBA" id="ARBA00004442"/>
    </source>
</evidence>
<dbReference type="Proteomes" id="UP000264779">
    <property type="component" value="Unassembled WGS sequence"/>
</dbReference>
<keyword evidence="3" id="KW-0998">Cell outer membrane</keyword>
<dbReference type="PANTHER" id="PTHR40980">
    <property type="entry name" value="PLUG DOMAIN-CONTAINING PROTEIN"/>
    <property type="match status" value="1"/>
</dbReference>
<feature type="domain" description="TonB-dependent receptor-like beta-barrel" evidence="6">
    <location>
        <begin position="505"/>
        <end position="952"/>
    </location>
</feature>
<evidence type="ECO:0000256" key="3">
    <source>
        <dbReference type="ARBA" id="ARBA00023237"/>
    </source>
</evidence>
<gene>
    <name evidence="8" type="ORF">DEB45_14000</name>
</gene>
<dbReference type="PANTHER" id="PTHR40980:SF3">
    <property type="entry name" value="TONB-DEPENDENT RECEPTOR-LIKE BETA-BARREL DOMAIN-CONTAINING PROTEIN"/>
    <property type="match status" value="1"/>
</dbReference>
<keyword evidence="4" id="KW-0798">TonB box</keyword>
<comment type="similarity">
    <text evidence="4">Belongs to the TonB-dependent receptor family.</text>
</comment>
<dbReference type="CDD" id="cd01347">
    <property type="entry name" value="ligand_gated_channel"/>
    <property type="match status" value="1"/>
</dbReference>
<dbReference type="SUPFAM" id="SSF56935">
    <property type="entry name" value="Porins"/>
    <property type="match status" value="1"/>
</dbReference>
<dbReference type="InterPro" id="IPR010104">
    <property type="entry name" value="TonB_rcpt_bac"/>
</dbReference>
<proteinExistence type="inferred from homology"/>
<dbReference type="RefSeq" id="WP_272964978.1">
    <property type="nucleotide sequence ID" value="NZ_CALBIY010000060.1"/>
</dbReference>
<dbReference type="Pfam" id="PF07715">
    <property type="entry name" value="Plug"/>
    <property type="match status" value="1"/>
</dbReference>
<dbReference type="Pfam" id="PF00593">
    <property type="entry name" value="TonB_dep_Rec_b-barrel"/>
    <property type="match status" value="1"/>
</dbReference>
<dbReference type="Gene3D" id="2.40.170.20">
    <property type="entry name" value="TonB-dependent receptor, beta-barrel domain"/>
    <property type="match status" value="1"/>
</dbReference>
<dbReference type="InterPro" id="IPR012910">
    <property type="entry name" value="Plug_dom"/>
</dbReference>
<evidence type="ECO:0000256" key="5">
    <source>
        <dbReference type="SAM" id="SignalP"/>
    </source>
</evidence>
<evidence type="ECO:0000313" key="9">
    <source>
        <dbReference type="Proteomes" id="UP000264779"/>
    </source>
</evidence>
<sequence>MINRRSKKSVVIAGHVFWLISVGLSPACFAAQEGLADKTINTIPLSQLVTEFSRDAGETIAFDPTLLKGLTITPAQWRTTNASDLSALLQPFSLCLAPVQNGWVIHRCDTQQNENTSKTTQTESNAITRTHPTVEIEVTGFRQSLIRAREIKRLAMVTQESILSEDITDFPDLNLADSLQRIPGITITREGGEGRQISLRGLGPDFTRVKVNGMEAMAMTSSAMDARGSVSRTRAFDFTLFASEIFNRIDVSKSYSVEQDEGGIGGTVMLYTPKPFDFVDDINTFTVKQSYNENSKQLDPSIIGLVSRRNDKLGGLFSAVYSQRHTTEFGTNTTRWRQEKKRYSGEEDSVLQHELAQGVFWFPRGHRYSLWNNNQRRLGVTASLQYAPNDKWQVAFNSIASRLHNSLDEHHIAVKDNDNVTLLAWEQNKNDKEILFAKYTDATWRIETREDENTSTFYQLSMESQWQPISALSLNVSLGSSASDYSQPKVNKVNIRKTGVDIVTDFREDRFYGESYSTNMDTASLTGLTVKDLYFQENEIRTSYNNVKASLRYLFSNGDAVSAGAHYKSFENTGMDRARSVYPALDDNTLSKAHVSLFSQHPDKTWMQGNLNAIQTHFGLGNVQLTAEDTVDSSNFKVKENTLALYAMYDSVGHWLGKPLYTQGGIRYFNTQFTSSGIQKGLPSAVTKTYDDVLFSVNTVLELNDNWLWRASVDENITRPSIQDLAITAEVSQASRNEGDIGQVFLGNPYLKPLKSLNVETGVEWYFEDGGIMALSSFFKQINNFVVEDVEAIPYRELGLPASLLQDGDSVDDVFYVSTPENTDTTTFKGFEITYSRDLAFLPSPFDLLGVNTNFTYAEGQTLYRDVQGTGENQVKTFAGLSRRSYNFTVYYEQSHWSARVSAVYRSPYILSVQPGNTDQDESGYHATTYIDASASMQLSQSLRVTIEGLNLTDVREELYSDSNDRAYNTTLSGRTFLIGFSLEI</sequence>
<evidence type="ECO:0000313" key="8">
    <source>
        <dbReference type="EMBL" id="HBU52363.1"/>
    </source>
</evidence>
<accession>A0A358E2D1</accession>
<dbReference type="Gene3D" id="3.55.50.30">
    <property type="match status" value="1"/>
</dbReference>
<comment type="caution">
    <text evidence="8">The sequence shown here is derived from an EMBL/GenBank/DDBJ whole genome shotgun (WGS) entry which is preliminary data.</text>
</comment>
<reference evidence="8 9" key="1">
    <citation type="journal article" date="2018" name="Nat. Biotechnol.">
        <title>A standardized bacterial taxonomy based on genome phylogeny substantially revises the tree of life.</title>
        <authorList>
            <person name="Parks D.H."/>
            <person name="Chuvochina M."/>
            <person name="Waite D.W."/>
            <person name="Rinke C."/>
            <person name="Skarshewski A."/>
            <person name="Chaumeil P.A."/>
            <person name="Hugenholtz P."/>
        </authorList>
    </citation>
    <scope>NUCLEOTIDE SEQUENCE [LARGE SCALE GENOMIC DNA]</scope>
    <source>
        <strain evidence="8">UBA11621</strain>
    </source>
</reference>
<dbReference type="InterPro" id="IPR037066">
    <property type="entry name" value="Plug_dom_sf"/>
</dbReference>
<keyword evidence="5" id="KW-0732">Signal</keyword>
<protein>
    <submittedName>
        <fullName evidence="8">TonB-dependent receptor</fullName>
    </submittedName>
</protein>
<evidence type="ECO:0000256" key="2">
    <source>
        <dbReference type="ARBA" id="ARBA00023136"/>
    </source>
</evidence>
<name>A0A358E2D1_9ALTE</name>
<dbReference type="AlphaFoldDB" id="A0A358E2D1"/>
<feature type="domain" description="TonB-dependent receptor plug" evidence="7">
    <location>
        <begin position="160"/>
        <end position="267"/>
    </location>
</feature>
<dbReference type="GO" id="GO:0009279">
    <property type="term" value="C:cell outer membrane"/>
    <property type="evidence" value="ECO:0007669"/>
    <property type="project" value="UniProtKB-SubCell"/>
</dbReference>
<keyword evidence="2 4" id="KW-0472">Membrane</keyword>
<evidence type="ECO:0000259" key="7">
    <source>
        <dbReference type="Pfam" id="PF07715"/>
    </source>
</evidence>
<evidence type="ECO:0000256" key="4">
    <source>
        <dbReference type="RuleBase" id="RU003357"/>
    </source>
</evidence>
<keyword evidence="8" id="KW-0675">Receptor</keyword>
<dbReference type="InterPro" id="IPR000531">
    <property type="entry name" value="Beta-barrel_TonB"/>
</dbReference>
<evidence type="ECO:0000259" key="6">
    <source>
        <dbReference type="Pfam" id="PF00593"/>
    </source>
</evidence>
<organism evidence="8 9">
    <name type="scientific">Alteromonas australica</name>
    <dbReference type="NCBI Taxonomy" id="589873"/>
    <lineage>
        <taxon>Bacteria</taxon>
        <taxon>Pseudomonadati</taxon>
        <taxon>Pseudomonadota</taxon>
        <taxon>Gammaproteobacteria</taxon>
        <taxon>Alteromonadales</taxon>
        <taxon>Alteromonadaceae</taxon>
        <taxon>Alteromonas/Salinimonas group</taxon>
        <taxon>Alteromonas</taxon>
    </lineage>
</organism>
<dbReference type="Gene3D" id="2.170.130.10">
    <property type="entry name" value="TonB-dependent receptor, plug domain"/>
    <property type="match status" value="1"/>
</dbReference>
<dbReference type="InterPro" id="IPR036942">
    <property type="entry name" value="Beta-barrel_TonB_sf"/>
</dbReference>
<feature type="signal peptide" evidence="5">
    <location>
        <begin position="1"/>
        <end position="30"/>
    </location>
</feature>
<dbReference type="EMBL" id="DONK01000217">
    <property type="protein sequence ID" value="HBU52363.1"/>
    <property type="molecule type" value="Genomic_DNA"/>
</dbReference>
<dbReference type="NCBIfam" id="TIGR01782">
    <property type="entry name" value="TonB-Xanth-Caul"/>
    <property type="match status" value="1"/>
</dbReference>